<dbReference type="InterPro" id="IPR043148">
    <property type="entry name" value="TagF_C"/>
</dbReference>
<dbReference type="PANTHER" id="PTHR37316">
    <property type="entry name" value="TEICHOIC ACID GLYCEROL-PHOSPHATE PRIMASE"/>
    <property type="match status" value="1"/>
</dbReference>
<evidence type="ECO:0000256" key="3">
    <source>
        <dbReference type="ARBA" id="ARBA00022475"/>
    </source>
</evidence>
<dbReference type="GO" id="GO:0019350">
    <property type="term" value="P:teichoic acid biosynthetic process"/>
    <property type="evidence" value="ECO:0007669"/>
    <property type="project" value="UniProtKB-KW"/>
</dbReference>
<keyword evidence="3" id="KW-1003">Cell membrane</keyword>
<gene>
    <name evidence="7" type="ORF">EV190_109103</name>
</gene>
<dbReference type="GO" id="GO:0005886">
    <property type="term" value="C:plasma membrane"/>
    <property type="evidence" value="ECO:0007669"/>
    <property type="project" value="UniProtKB-SubCell"/>
</dbReference>
<accession>A0A4R6UX65</accession>
<dbReference type="EMBL" id="SNYN01000009">
    <property type="protein sequence ID" value="TDQ51990.1"/>
    <property type="molecule type" value="Genomic_DNA"/>
</dbReference>
<sequence>MAQNPEAAVPQELTQLLKYLPEAEDEERGRFFAAADAFLRDTAPDVLARFPPLSRIKWQLARERRIDELVSVIRFERENPSAFNLRGWRNPRAEVPGLVGAPLSDDTVRLRPSEIPIRTKLTSMTWHDGKLRLEGYAYLDNVPVGEKPRLPRFAWLSQKGSKRRIPLKMTPRLDVGATIDSGQALHRYDWSGFEITVDPDRLRSGSRWQTGQWSLVIGLLGPGGLHKGQIKKGEIGSAGHPLAQEVSDGVRLVCRFPKGSLELSVDETPVRVERHEFTQDTLRLDLLATSAPTGVRITHTVDGTESGRDYPVSAGEPFEGRIRCSASVPVADLRVAASAGDETRTLRTTVLFADGTTAQPVAGASLTPDVHPSPDGRETAVSIDGTGLFSLFDRVAQPVVDHTEWTADGDLVLAGRYSGPDREMDFILRHGQRFEEVRLPLERDGDRFRVRVSPERVERYGAELPLSRGRWYFSFRLSDAWGHEDDAPVKLRGDLLTGLPSSNRGKGRTFTLSRRFHDRIFLLSGNPLTDEERGAYRQRSLREGHYPAQQALPLREAVLYNSFGGKQYSDSPRAIHEELVRRGVEVEHLWTVDDQQVAVPEGVTPVEWHSAAWYEALARSRYVVTNVGISDWFTRREGQVVVQTWHGTPLKKIGADLLGTPKANRAYIANLPHRSRQWDFLVSPNTFTTPIMKNAFRCETEILESGYPRNDVFHSPDRDKTAQRVRELLGIPAGKRVVLYAPTWRDDQRYARTRFKLDLQVDLAAAERELGDDHVFLFRKHPKVLDSIPGAGQGFVWDVSKYPDIADLYLIADVLITDYSSAFFDFAHSGKPMLFFTYDLEHYRDTLRGFYFDLTTRAPGPLIQTSEELVESIRDLDAVAERHRDRYAAFVRDFCDPSDGLATTRVVDRMLKGSG</sequence>
<evidence type="ECO:0000256" key="2">
    <source>
        <dbReference type="ARBA" id="ARBA00010488"/>
    </source>
</evidence>
<dbReference type="PANTHER" id="PTHR37316:SF3">
    <property type="entry name" value="TEICHOIC ACID GLYCEROL-PHOSPHATE TRANSFERASE"/>
    <property type="match status" value="1"/>
</dbReference>
<evidence type="ECO:0000256" key="6">
    <source>
        <dbReference type="ARBA" id="ARBA00023136"/>
    </source>
</evidence>
<comment type="subcellular location">
    <subcellularLocation>
        <location evidence="1">Cell membrane</location>
        <topology evidence="1">Peripheral membrane protein</topology>
    </subcellularLocation>
</comment>
<evidence type="ECO:0000313" key="8">
    <source>
        <dbReference type="Proteomes" id="UP000295281"/>
    </source>
</evidence>
<evidence type="ECO:0000256" key="4">
    <source>
        <dbReference type="ARBA" id="ARBA00022679"/>
    </source>
</evidence>
<organism evidence="7 8">
    <name type="scientific">Actinorugispora endophytica</name>
    <dbReference type="NCBI Taxonomy" id="1605990"/>
    <lineage>
        <taxon>Bacteria</taxon>
        <taxon>Bacillati</taxon>
        <taxon>Actinomycetota</taxon>
        <taxon>Actinomycetes</taxon>
        <taxon>Streptosporangiales</taxon>
        <taxon>Nocardiopsidaceae</taxon>
        <taxon>Actinorugispora</taxon>
    </lineage>
</organism>
<protein>
    <submittedName>
        <fullName evidence="7">CDP-glycerol glycerophosphotransferase</fullName>
    </submittedName>
</protein>
<dbReference type="RefSeq" id="WP_133741910.1">
    <property type="nucleotide sequence ID" value="NZ_SNYN01000009.1"/>
</dbReference>
<dbReference type="InterPro" id="IPR051612">
    <property type="entry name" value="Teichoic_Acid_Biosynth"/>
</dbReference>
<dbReference type="Gene3D" id="3.40.50.12580">
    <property type="match status" value="1"/>
</dbReference>
<keyword evidence="5" id="KW-0777">Teichoic acid biosynthesis</keyword>
<dbReference type="AlphaFoldDB" id="A0A4R6UX65"/>
<dbReference type="InterPro" id="IPR007554">
    <property type="entry name" value="Glycerophosphate_synth"/>
</dbReference>
<comment type="caution">
    <text evidence="7">The sequence shown here is derived from an EMBL/GenBank/DDBJ whole genome shotgun (WGS) entry which is preliminary data.</text>
</comment>
<dbReference type="Gene3D" id="3.40.50.11820">
    <property type="match status" value="1"/>
</dbReference>
<dbReference type="OrthoDB" id="3183633at2"/>
<keyword evidence="4 7" id="KW-0808">Transferase</keyword>
<dbReference type="InterPro" id="IPR043149">
    <property type="entry name" value="TagF_N"/>
</dbReference>
<evidence type="ECO:0000313" key="7">
    <source>
        <dbReference type="EMBL" id="TDQ51990.1"/>
    </source>
</evidence>
<name>A0A4R6UX65_9ACTN</name>
<dbReference type="Pfam" id="PF04464">
    <property type="entry name" value="Glyphos_transf"/>
    <property type="match status" value="1"/>
</dbReference>
<dbReference type="SUPFAM" id="SSF53756">
    <property type="entry name" value="UDP-Glycosyltransferase/glycogen phosphorylase"/>
    <property type="match status" value="1"/>
</dbReference>
<evidence type="ECO:0000256" key="1">
    <source>
        <dbReference type="ARBA" id="ARBA00004202"/>
    </source>
</evidence>
<evidence type="ECO:0000256" key="5">
    <source>
        <dbReference type="ARBA" id="ARBA00022944"/>
    </source>
</evidence>
<proteinExistence type="inferred from homology"/>
<dbReference type="Proteomes" id="UP000295281">
    <property type="component" value="Unassembled WGS sequence"/>
</dbReference>
<reference evidence="7 8" key="1">
    <citation type="submission" date="2019-03" db="EMBL/GenBank/DDBJ databases">
        <title>Genomic Encyclopedia of Type Strains, Phase IV (KMG-IV): sequencing the most valuable type-strain genomes for metagenomic binning, comparative biology and taxonomic classification.</title>
        <authorList>
            <person name="Goeker M."/>
        </authorList>
    </citation>
    <scope>NUCLEOTIDE SEQUENCE [LARGE SCALE GENOMIC DNA]</scope>
    <source>
        <strain evidence="7 8">DSM 46770</strain>
    </source>
</reference>
<keyword evidence="6" id="KW-0472">Membrane</keyword>
<dbReference type="GO" id="GO:0047355">
    <property type="term" value="F:CDP-glycerol glycerophosphotransferase activity"/>
    <property type="evidence" value="ECO:0007669"/>
    <property type="project" value="InterPro"/>
</dbReference>
<comment type="similarity">
    <text evidence="2">Belongs to the CDP-glycerol glycerophosphotransferase family.</text>
</comment>
<keyword evidence="8" id="KW-1185">Reference proteome</keyword>